<keyword evidence="3" id="KW-1185">Reference proteome</keyword>
<dbReference type="EMBL" id="FOZV01000001">
    <property type="protein sequence ID" value="SFS30400.1"/>
    <property type="molecule type" value="Genomic_DNA"/>
</dbReference>
<proteinExistence type="predicted"/>
<protein>
    <submittedName>
        <fullName evidence="2">Uncharacterized protein</fullName>
    </submittedName>
</protein>
<feature type="transmembrane region" description="Helical" evidence="1">
    <location>
        <begin position="41"/>
        <end position="63"/>
    </location>
</feature>
<accession>A0A1I6NR87</accession>
<dbReference type="OrthoDB" id="7889159at2"/>
<keyword evidence="1" id="KW-0812">Transmembrane</keyword>
<dbReference type="Proteomes" id="UP000198788">
    <property type="component" value="Unassembled WGS sequence"/>
</dbReference>
<name>A0A1I6NR87_9CAUL</name>
<reference evidence="3" key="1">
    <citation type="submission" date="2016-10" db="EMBL/GenBank/DDBJ databases">
        <authorList>
            <person name="Varghese N."/>
            <person name="Submissions S."/>
        </authorList>
    </citation>
    <scope>NUCLEOTIDE SEQUENCE [LARGE SCALE GENOMIC DNA]</scope>
    <source>
        <strain evidence="3">CGMCC 1.10683</strain>
    </source>
</reference>
<sequence length="79" mass="8829">MRTRLAIAALIWPMIQGVLFGLGLIALLAAPLNPSELLTAVWWMIGLTFLVSTPVAWGMAPWLRMRDRPHPRRLTRPGA</sequence>
<evidence type="ECO:0000256" key="1">
    <source>
        <dbReference type="SAM" id="Phobius"/>
    </source>
</evidence>
<evidence type="ECO:0000313" key="3">
    <source>
        <dbReference type="Proteomes" id="UP000198788"/>
    </source>
</evidence>
<organism evidence="2 3">
    <name type="scientific">Brevundimonas viscosa</name>
    <dbReference type="NCBI Taxonomy" id="871741"/>
    <lineage>
        <taxon>Bacteria</taxon>
        <taxon>Pseudomonadati</taxon>
        <taxon>Pseudomonadota</taxon>
        <taxon>Alphaproteobacteria</taxon>
        <taxon>Caulobacterales</taxon>
        <taxon>Caulobacteraceae</taxon>
        <taxon>Brevundimonas</taxon>
    </lineage>
</organism>
<keyword evidence="1" id="KW-1133">Transmembrane helix</keyword>
<feature type="transmembrane region" description="Helical" evidence="1">
    <location>
        <begin position="7"/>
        <end position="29"/>
    </location>
</feature>
<gene>
    <name evidence="2" type="ORF">SAMN05192570_0381</name>
</gene>
<dbReference type="RefSeq" id="WP_092306181.1">
    <property type="nucleotide sequence ID" value="NZ_FOZV01000001.1"/>
</dbReference>
<evidence type="ECO:0000313" key="2">
    <source>
        <dbReference type="EMBL" id="SFS30400.1"/>
    </source>
</evidence>
<keyword evidence="1" id="KW-0472">Membrane</keyword>
<dbReference type="AlphaFoldDB" id="A0A1I6NR87"/>